<comment type="caution">
    <text evidence="1">The sequence shown here is derived from an EMBL/GenBank/DDBJ whole genome shotgun (WGS) entry which is preliminary data.</text>
</comment>
<gene>
    <name evidence="1" type="ORF">JJQ90_14390</name>
</gene>
<evidence type="ECO:0000313" key="1">
    <source>
        <dbReference type="EMBL" id="MBU8544906.1"/>
    </source>
</evidence>
<keyword evidence="2" id="KW-1185">Reference proteome</keyword>
<dbReference type="EMBL" id="JAERQM010000004">
    <property type="protein sequence ID" value="MBU8544906.1"/>
    <property type="molecule type" value="Genomic_DNA"/>
</dbReference>
<dbReference type="Proteomes" id="UP000689967">
    <property type="component" value="Unassembled WGS sequence"/>
</dbReference>
<name>A0ABS6H878_9PROT</name>
<sequence>MSKSNSEAAAAGVKAFYRSKATEIGAIGGTDGTGYALLIADMIGSIIDGKFGISAGTGIAGGLNIFAGLITPGCTPAIPNPMFIANGHDEPVWSALTELYLGDRAWKGMGATALSLIGMGASVGTGGVNVVDVAMHGNASYSTLWHLKHLGLMAHSYRQTVTISDWLKVVVAMKTLKLTIRGGQAAFAFVPGASLPVGVAAAAMKAGIKMSATNTCLMTAMAIHWRAYREQVIGASLGGGGKAEGPATRIFVEVLKRRGLGRFYGHYDPLGMIREPAGWQVLGDKILQI</sequence>
<evidence type="ECO:0000313" key="2">
    <source>
        <dbReference type="Proteomes" id="UP000689967"/>
    </source>
</evidence>
<dbReference type="RefSeq" id="WP_216876551.1">
    <property type="nucleotide sequence ID" value="NZ_JAERQM010000004.1"/>
</dbReference>
<reference evidence="1 2" key="1">
    <citation type="submission" date="2021-01" db="EMBL/GenBank/DDBJ databases">
        <title>Roseomonas sp. nov, a bacterium isolated from an oil production mixture in Yumen Oilfield.</title>
        <authorList>
            <person name="Wu D."/>
        </authorList>
    </citation>
    <scope>NUCLEOTIDE SEQUENCE [LARGE SCALE GENOMIC DNA]</scope>
    <source>
        <strain evidence="1 2">ROY-5-3</strain>
    </source>
</reference>
<accession>A0ABS6H878</accession>
<organism evidence="1 2">
    <name type="scientific">Falsiroseomonas oleicola</name>
    <dbReference type="NCBI Taxonomy" id="2801474"/>
    <lineage>
        <taxon>Bacteria</taxon>
        <taxon>Pseudomonadati</taxon>
        <taxon>Pseudomonadota</taxon>
        <taxon>Alphaproteobacteria</taxon>
        <taxon>Acetobacterales</taxon>
        <taxon>Roseomonadaceae</taxon>
        <taxon>Falsiroseomonas</taxon>
    </lineage>
</organism>
<proteinExistence type="predicted"/>
<protein>
    <submittedName>
        <fullName evidence="1">Uncharacterized protein</fullName>
    </submittedName>
</protein>